<keyword evidence="3" id="KW-1185">Reference proteome</keyword>
<evidence type="ECO:0000256" key="1">
    <source>
        <dbReference type="SAM" id="MobiDB-lite"/>
    </source>
</evidence>
<proteinExistence type="predicted"/>
<reference evidence="2 3" key="1">
    <citation type="submission" date="2021-12" db="EMBL/GenBank/DDBJ databases">
        <title>Complete genome sequence of Phytobacter diazotrophicus TA9734.</title>
        <authorList>
            <person name="Kubota H."/>
            <person name="Nakayama Y."/>
            <person name="Ariyoshi T."/>
        </authorList>
    </citation>
    <scope>NUCLEOTIDE SEQUENCE [LARGE SCALE GENOMIC DNA]</scope>
    <source>
        <strain evidence="2 3">TA9734</strain>
    </source>
</reference>
<organism evidence="2 3">
    <name type="scientific">Phytobacter diazotrophicus</name>
    <dbReference type="NCBI Taxonomy" id="395631"/>
    <lineage>
        <taxon>Bacteria</taxon>
        <taxon>Pseudomonadati</taxon>
        <taxon>Pseudomonadota</taxon>
        <taxon>Gammaproteobacteria</taxon>
        <taxon>Enterobacterales</taxon>
        <taxon>Enterobacteriaceae</taxon>
        <taxon>Phytobacter</taxon>
    </lineage>
</organism>
<dbReference type="Proteomes" id="UP001320460">
    <property type="component" value="Chromosome"/>
</dbReference>
<accession>A0ABM7VWE4</accession>
<feature type="compositionally biased region" description="Polar residues" evidence="1">
    <location>
        <begin position="7"/>
        <end position="21"/>
    </location>
</feature>
<name>A0ABM7VWE4_9ENTR</name>
<dbReference type="EMBL" id="AP025334">
    <property type="protein sequence ID" value="BDD51521.1"/>
    <property type="molecule type" value="Genomic_DNA"/>
</dbReference>
<dbReference type="RefSeq" id="WP_125124805.1">
    <property type="nucleotide sequence ID" value="NZ_AP025334.1"/>
</dbReference>
<gene>
    <name evidence="2" type="ORF">PDTA9734_30080</name>
</gene>
<feature type="region of interest" description="Disordered" evidence="1">
    <location>
        <begin position="1"/>
        <end position="21"/>
    </location>
</feature>
<evidence type="ECO:0000313" key="3">
    <source>
        <dbReference type="Proteomes" id="UP001320460"/>
    </source>
</evidence>
<sequence length="61" mass="6956">MPAQDPPEQNESTIADNTTVTSPDIITIHYSDNDDIPLRLAPWQLRLVRCLANRKLPNKEE</sequence>
<evidence type="ECO:0000313" key="2">
    <source>
        <dbReference type="EMBL" id="BDD51521.1"/>
    </source>
</evidence>
<protein>
    <submittedName>
        <fullName evidence="2">Uncharacterized protein</fullName>
    </submittedName>
</protein>